<evidence type="ECO:0000313" key="1">
    <source>
        <dbReference type="EMBL" id="JAE23572.1"/>
    </source>
</evidence>
<protein>
    <submittedName>
        <fullName evidence="1">Uncharacterized protein</fullName>
    </submittedName>
</protein>
<reference evidence="1" key="2">
    <citation type="journal article" date="2015" name="Data Brief">
        <title>Shoot transcriptome of the giant reed, Arundo donax.</title>
        <authorList>
            <person name="Barrero R.A."/>
            <person name="Guerrero F.D."/>
            <person name="Moolhuijzen P."/>
            <person name="Goolsby J.A."/>
            <person name="Tidwell J."/>
            <person name="Bellgard S.E."/>
            <person name="Bellgard M.I."/>
        </authorList>
    </citation>
    <scope>NUCLEOTIDE SEQUENCE</scope>
    <source>
        <tissue evidence="1">Shoot tissue taken approximately 20 cm above the soil surface</tissue>
    </source>
</reference>
<sequence length="54" mass="6243">MPLLIQQLRQHGICTLGAVIVYAGDYVLRSYEPDKFLEFREAAVFTVRHFISDD</sequence>
<accession>A0A0A9GGF5</accession>
<dbReference type="AlphaFoldDB" id="A0A0A9GGF5"/>
<proteinExistence type="predicted"/>
<organism evidence="1">
    <name type="scientific">Arundo donax</name>
    <name type="common">Giant reed</name>
    <name type="synonym">Donax arundinaceus</name>
    <dbReference type="NCBI Taxonomy" id="35708"/>
    <lineage>
        <taxon>Eukaryota</taxon>
        <taxon>Viridiplantae</taxon>
        <taxon>Streptophyta</taxon>
        <taxon>Embryophyta</taxon>
        <taxon>Tracheophyta</taxon>
        <taxon>Spermatophyta</taxon>
        <taxon>Magnoliopsida</taxon>
        <taxon>Liliopsida</taxon>
        <taxon>Poales</taxon>
        <taxon>Poaceae</taxon>
        <taxon>PACMAD clade</taxon>
        <taxon>Arundinoideae</taxon>
        <taxon>Arundineae</taxon>
        <taxon>Arundo</taxon>
    </lineage>
</organism>
<reference evidence="1" key="1">
    <citation type="submission" date="2014-09" db="EMBL/GenBank/DDBJ databases">
        <authorList>
            <person name="Magalhaes I.L.F."/>
            <person name="Oliveira U."/>
            <person name="Santos F.R."/>
            <person name="Vidigal T.H.D.A."/>
            <person name="Brescovit A.D."/>
            <person name="Santos A.J."/>
        </authorList>
    </citation>
    <scope>NUCLEOTIDE SEQUENCE</scope>
    <source>
        <tissue evidence="1">Shoot tissue taken approximately 20 cm above the soil surface</tissue>
    </source>
</reference>
<dbReference type="EMBL" id="GBRH01174324">
    <property type="protein sequence ID" value="JAE23572.1"/>
    <property type="molecule type" value="Transcribed_RNA"/>
</dbReference>
<name>A0A0A9GGF5_ARUDO</name>